<evidence type="ECO:0000313" key="3">
    <source>
        <dbReference type="Proteomes" id="UP000198741"/>
    </source>
</evidence>
<name>A0A1H0L5K5_9ACTN</name>
<dbReference type="RefSeq" id="WP_090475453.1">
    <property type="nucleotide sequence ID" value="NZ_LT629710.1"/>
</dbReference>
<dbReference type="OrthoDB" id="4862540at2"/>
<reference evidence="2 3" key="1">
    <citation type="submission" date="2016-10" db="EMBL/GenBank/DDBJ databases">
        <authorList>
            <person name="de Groot N.N."/>
        </authorList>
    </citation>
    <scope>NUCLEOTIDE SEQUENCE [LARGE SCALE GENOMIC DNA]</scope>
    <source>
        <strain evidence="3">P4-7,KCTC 19426,CECT 7604</strain>
    </source>
</reference>
<dbReference type="STRING" id="1090615.SAMN04515671_1541"/>
<evidence type="ECO:0000259" key="1">
    <source>
        <dbReference type="Pfam" id="PF05239"/>
    </source>
</evidence>
<protein>
    <submittedName>
        <fullName evidence="2">Uncharacterized protein YrrD, contains PRC-barrel domain</fullName>
    </submittedName>
</protein>
<dbReference type="Gene3D" id="2.30.30.240">
    <property type="entry name" value="PRC-barrel domain"/>
    <property type="match status" value="1"/>
</dbReference>
<dbReference type="InterPro" id="IPR011033">
    <property type="entry name" value="PRC_barrel-like_sf"/>
</dbReference>
<dbReference type="AlphaFoldDB" id="A0A1H0L5K5"/>
<dbReference type="Proteomes" id="UP000198741">
    <property type="component" value="Chromosome I"/>
</dbReference>
<gene>
    <name evidence="2" type="ORF">SAMN04515671_1541</name>
</gene>
<sequence>MSTLIRASEIIQKAVVTFAGEDVAQVKDIVYAANGGQIGAFTLAGRGMFAGPLRVALPWTAVVGLGPDAVVIESEDVLVPLAEAFEADDTGSGRSDILKSEVLTDTGVSLGRVSDVIIGIGARPGGEADVVGYQIDPAESLGRGRLPLLIPLPDTLSASGEHLMVPAAAANYLTDDLAAFGAAIDAFRSQLGEVS</sequence>
<dbReference type="EMBL" id="LT629710">
    <property type="protein sequence ID" value="SDO63261.1"/>
    <property type="molecule type" value="Genomic_DNA"/>
</dbReference>
<accession>A0A1H0L5K5</accession>
<proteinExistence type="predicted"/>
<evidence type="ECO:0000313" key="2">
    <source>
        <dbReference type="EMBL" id="SDO63261.1"/>
    </source>
</evidence>
<dbReference type="InterPro" id="IPR027275">
    <property type="entry name" value="PRC-brl_dom"/>
</dbReference>
<keyword evidence="3" id="KW-1185">Reference proteome</keyword>
<dbReference type="SUPFAM" id="SSF50346">
    <property type="entry name" value="PRC-barrel domain"/>
    <property type="match status" value="1"/>
</dbReference>
<dbReference type="Pfam" id="PF05239">
    <property type="entry name" value="PRC"/>
    <property type="match status" value="1"/>
</dbReference>
<feature type="domain" description="PRC-barrel" evidence="1">
    <location>
        <begin position="4"/>
        <end position="74"/>
    </location>
</feature>
<organism evidence="2 3">
    <name type="scientific">Nakamurella panacisegetis</name>
    <dbReference type="NCBI Taxonomy" id="1090615"/>
    <lineage>
        <taxon>Bacteria</taxon>
        <taxon>Bacillati</taxon>
        <taxon>Actinomycetota</taxon>
        <taxon>Actinomycetes</taxon>
        <taxon>Nakamurellales</taxon>
        <taxon>Nakamurellaceae</taxon>
        <taxon>Nakamurella</taxon>
    </lineage>
</organism>